<dbReference type="OrthoDB" id="3766406at2759"/>
<dbReference type="EMBL" id="CAJVRM010000100">
    <property type="protein sequence ID" value="CAG8974343.1"/>
    <property type="molecule type" value="Genomic_DNA"/>
</dbReference>
<dbReference type="InterPro" id="IPR036047">
    <property type="entry name" value="F-box-like_dom_sf"/>
</dbReference>
<feature type="region of interest" description="Disordered" evidence="1">
    <location>
        <begin position="19"/>
        <end position="104"/>
    </location>
</feature>
<dbReference type="AlphaFoldDB" id="A0A9N9LIG5"/>
<gene>
    <name evidence="2" type="ORF">HYALB_00006191</name>
</gene>
<evidence type="ECO:0008006" key="4">
    <source>
        <dbReference type="Google" id="ProtNLM"/>
    </source>
</evidence>
<reference evidence="2" key="1">
    <citation type="submission" date="2021-07" db="EMBL/GenBank/DDBJ databases">
        <authorList>
            <person name="Durling M."/>
        </authorList>
    </citation>
    <scope>NUCLEOTIDE SEQUENCE</scope>
</reference>
<dbReference type="SUPFAM" id="SSF81383">
    <property type="entry name" value="F-box domain"/>
    <property type="match status" value="1"/>
</dbReference>
<accession>A0A9N9LIG5</accession>
<feature type="compositionally biased region" description="Acidic residues" evidence="1">
    <location>
        <begin position="357"/>
        <end position="366"/>
    </location>
</feature>
<feature type="compositionally biased region" description="Gly residues" evidence="1">
    <location>
        <begin position="456"/>
        <end position="467"/>
    </location>
</feature>
<name>A0A9N9LIG5_9HELO</name>
<organism evidence="2 3">
    <name type="scientific">Hymenoscyphus albidus</name>
    <dbReference type="NCBI Taxonomy" id="595503"/>
    <lineage>
        <taxon>Eukaryota</taxon>
        <taxon>Fungi</taxon>
        <taxon>Dikarya</taxon>
        <taxon>Ascomycota</taxon>
        <taxon>Pezizomycotina</taxon>
        <taxon>Leotiomycetes</taxon>
        <taxon>Helotiales</taxon>
        <taxon>Helotiaceae</taxon>
        <taxon>Hymenoscyphus</taxon>
    </lineage>
</organism>
<dbReference type="Proteomes" id="UP000701801">
    <property type="component" value="Unassembled WGS sequence"/>
</dbReference>
<feature type="compositionally biased region" description="Polar residues" evidence="1">
    <location>
        <begin position="19"/>
        <end position="42"/>
    </location>
</feature>
<evidence type="ECO:0000313" key="3">
    <source>
        <dbReference type="Proteomes" id="UP000701801"/>
    </source>
</evidence>
<proteinExistence type="predicted"/>
<feature type="region of interest" description="Disordered" evidence="1">
    <location>
        <begin position="355"/>
        <end position="467"/>
    </location>
</feature>
<keyword evidence="3" id="KW-1185">Reference proteome</keyword>
<evidence type="ECO:0000256" key="1">
    <source>
        <dbReference type="SAM" id="MobiDB-lite"/>
    </source>
</evidence>
<comment type="caution">
    <text evidence="2">The sequence shown here is derived from an EMBL/GenBank/DDBJ whole genome shotgun (WGS) entry which is preliminary data.</text>
</comment>
<evidence type="ECO:0000313" key="2">
    <source>
        <dbReference type="EMBL" id="CAG8974343.1"/>
    </source>
</evidence>
<protein>
    <recommendedName>
        <fullName evidence="4">F-box domain-containing protein</fullName>
    </recommendedName>
</protein>
<sequence>MSMSTAIICASSMLIINSTSRSSHPSATTERPSLSKSESQLSKPIPAPKSPSGRKSVKLRNLISSRKNSEKDRDPNVYQPLLSPASLASNEDENEDEGPNRNNSFTQLVPEVLQYIATFLRPCEAAILSLVCKDLYSKIGTGYLFAMTSNTFALPHTFESYFHRRNFLVLLSQDMIGKRFCEECGKIHAYTPPNLRSRVEKKTQKRPCDAALRRQTTPSCYNVFTDSRLNFASCEDVMKKYRKGMNVDRELSELNYCRIRPTPFYKRIRWHQTRTCKIKDGSLLVRSYFKIFIPFGTDAREITQRTGDLIVCSHLYRSAKADGWFDLYIASECSRGLMFLDPQNPRYRLDRGAVNEDTPETEDEDPQGGPANSSVVKSTAKRDPKSLLRSLLPRPHPHSDSSSTPTTPLIPPAAPIRACPHCPTEHRAGPAPIRGAREGQEGPDEGAEGREEGYESGAGGLYGFGTV</sequence>